<comment type="caution">
    <text evidence="2">The sequence shown here is derived from an EMBL/GenBank/DDBJ whole genome shotgun (WGS) entry which is preliminary data.</text>
</comment>
<evidence type="ECO:0008006" key="4">
    <source>
        <dbReference type="Google" id="ProtNLM"/>
    </source>
</evidence>
<feature type="transmembrane region" description="Helical" evidence="1">
    <location>
        <begin position="35"/>
        <end position="61"/>
    </location>
</feature>
<reference evidence="3" key="1">
    <citation type="journal article" date="2019" name="Int. J. Syst. Evol. Microbiol.">
        <title>The Global Catalogue of Microorganisms (GCM) 10K type strain sequencing project: providing services to taxonomists for standard genome sequencing and annotation.</title>
        <authorList>
            <consortium name="The Broad Institute Genomics Platform"/>
            <consortium name="The Broad Institute Genome Sequencing Center for Infectious Disease"/>
            <person name="Wu L."/>
            <person name="Ma J."/>
        </authorList>
    </citation>
    <scope>NUCLEOTIDE SEQUENCE [LARGE SCALE GENOMIC DNA]</scope>
    <source>
        <strain evidence="3">JCM 15503</strain>
    </source>
</reference>
<proteinExistence type="predicted"/>
<dbReference type="Proteomes" id="UP001500279">
    <property type="component" value="Unassembled WGS sequence"/>
</dbReference>
<dbReference type="EMBL" id="BAAAEW010000004">
    <property type="protein sequence ID" value="GAA0743569.1"/>
    <property type="molecule type" value="Genomic_DNA"/>
</dbReference>
<gene>
    <name evidence="2" type="ORF">GCM10009107_08240</name>
</gene>
<evidence type="ECO:0000256" key="1">
    <source>
        <dbReference type="SAM" id="Phobius"/>
    </source>
</evidence>
<organism evidence="2 3">
    <name type="scientific">Ideonella azotifigens</name>
    <dbReference type="NCBI Taxonomy" id="513160"/>
    <lineage>
        <taxon>Bacteria</taxon>
        <taxon>Pseudomonadati</taxon>
        <taxon>Pseudomonadota</taxon>
        <taxon>Betaproteobacteria</taxon>
        <taxon>Burkholderiales</taxon>
        <taxon>Sphaerotilaceae</taxon>
        <taxon>Ideonella</taxon>
    </lineage>
</organism>
<protein>
    <recommendedName>
        <fullName evidence="4">MFS transporter</fullName>
    </recommendedName>
</protein>
<evidence type="ECO:0000313" key="2">
    <source>
        <dbReference type="EMBL" id="GAA0743569.1"/>
    </source>
</evidence>
<accession>A0ABP3V132</accession>
<feature type="transmembrane region" description="Helical" evidence="1">
    <location>
        <begin position="73"/>
        <end position="92"/>
    </location>
</feature>
<keyword evidence="1" id="KW-0472">Membrane</keyword>
<evidence type="ECO:0000313" key="3">
    <source>
        <dbReference type="Proteomes" id="UP001500279"/>
    </source>
</evidence>
<keyword evidence="3" id="KW-1185">Reference proteome</keyword>
<name>A0ABP3V132_9BURK</name>
<keyword evidence="1" id="KW-1133">Transmembrane helix</keyword>
<keyword evidence="1" id="KW-0812">Transmembrane</keyword>
<sequence>MTGLIAALVIVVIVALVIVQATLRPAGLTRVLRVVTLLSLTATVLGFGTCGVWGTWAGISIVRQFGWNGGNSFALFCFVASGIGFLIVAASIRNIRQLLRPSAARPSEAVDRGPNP</sequence>
<dbReference type="RefSeq" id="WP_141287247.1">
    <property type="nucleotide sequence ID" value="NZ_BAAAEW010000004.1"/>
</dbReference>
<feature type="transmembrane region" description="Helical" evidence="1">
    <location>
        <begin position="6"/>
        <end position="23"/>
    </location>
</feature>